<name>A0A4P6G9J5_9PSED</name>
<keyword evidence="2" id="KW-1185">Reference proteome</keyword>
<dbReference type="EMBL" id="CP024767">
    <property type="protein sequence ID" value="QAY88369.1"/>
    <property type="molecule type" value="Genomic_DNA"/>
</dbReference>
<protein>
    <submittedName>
        <fullName evidence="1">Uncharacterized protein</fullName>
    </submittedName>
</protein>
<proteinExistence type="predicted"/>
<dbReference type="AlphaFoldDB" id="A0A4P6G9J5"/>
<evidence type="ECO:0000313" key="1">
    <source>
        <dbReference type="EMBL" id="QAY88369.1"/>
    </source>
</evidence>
<organism evidence="1 2">
    <name type="scientific">Pseudomonas arsenicoxydans</name>
    <dbReference type="NCBI Taxonomy" id="702115"/>
    <lineage>
        <taxon>Bacteria</taxon>
        <taxon>Pseudomonadati</taxon>
        <taxon>Pseudomonadota</taxon>
        <taxon>Gammaproteobacteria</taxon>
        <taxon>Pseudomonadales</taxon>
        <taxon>Pseudomonadaceae</taxon>
        <taxon>Pseudomonas</taxon>
    </lineage>
</organism>
<evidence type="ECO:0000313" key="2">
    <source>
        <dbReference type="Proteomes" id="UP000291121"/>
    </source>
</evidence>
<gene>
    <name evidence="1" type="ORF">CUN61_21110</name>
</gene>
<dbReference type="RefSeq" id="WP_208668365.1">
    <property type="nucleotide sequence ID" value="NZ_CP024767.1"/>
</dbReference>
<reference evidence="1 2" key="1">
    <citation type="submission" date="2017-11" db="EMBL/GenBank/DDBJ databases">
        <title>Genome sequence of Pseudomonas arsenicoxydans ACM1.</title>
        <authorList>
            <person name="Nascimento F.X."/>
        </authorList>
    </citation>
    <scope>NUCLEOTIDE SEQUENCE [LARGE SCALE GENOMIC DNA]</scope>
    <source>
        <strain evidence="1 2">ACM1</strain>
    </source>
</reference>
<dbReference type="Proteomes" id="UP000291121">
    <property type="component" value="Chromosome"/>
</dbReference>
<accession>A0A4P6G9J5</accession>
<sequence>MHSTDDFRFKSHQFLIELDAATTDMMMLVSSRETTGERWALASQRHCAAYAAWNSFINESAQPLRSNPTVSE</sequence>